<reference evidence="1 2" key="1">
    <citation type="submission" date="2022-11" db="EMBL/GenBank/DDBJ databases">
        <title>Brucella sp. YY2X, whole genome shotgun sequencing project.</title>
        <authorList>
            <person name="Yang Y."/>
        </authorList>
    </citation>
    <scope>NUCLEOTIDE SEQUENCE [LARGE SCALE GENOMIC DNA]</scope>
    <source>
        <strain evidence="1 2">YY2X</strain>
    </source>
</reference>
<sequence>MPSNIHHVDFHMSNRILRQMMSKASYVTFKMKPLSGPLFQQSQLVLQNFMSGVIPNHGMNVAPLPNNTAAYGTP</sequence>
<dbReference type="RefSeq" id="WP_265985115.1">
    <property type="nucleotide sequence ID" value="NZ_JAPHAV010000005.1"/>
</dbReference>
<dbReference type="EMBL" id="JAPHAV010000005">
    <property type="protein sequence ID" value="MCX2697564.1"/>
    <property type="molecule type" value="Genomic_DNA"/>
</dbReference>
<name>A0ABT3QPL9_9HYPH</name>
<comment type="caution">
    <text evidence="1">The sequence shown here is derived from an EMBL/GenBank/DDBJ whole genome shotgun (WGS) entry which is preliminary data.</text>
</comment>
<accession>A0ABT3QPL9</accession>
<proteinExistence type="predicted"/>
<organism evidence="1 2">
    <name type="scientific">Ochrobactrum chromiisoli</name>
    <dbReference type="NCBI Taxonomy" id="2993941"/>
    <lineage>
        <taxon>Bacteria</taxon>
        <taxon>Pseudomonadati</taxon>
        <taxon>Pseudomonadota</taxon>
        <taxon>Alphaproteobacteria</taxon>
        <taxon>Hyphomicrobiales</taxon>
        <taxon>Brucellaceae</taxon>
        <taxon>Brucella/Ochrobactrum group</taxon>
        <taxon>Ochrobactrum</taxon>
    </lineage>
</organism>
<protein>
    <submittedName>
        <fullName evidence="1">Uncharacterized protein</fullName>
    </submittedName>
</protein>
<gene>
    <name evidence="1" type="ORF">OPR82_12415</name>
</gene>
<dbReference type="Proteomes" id="UP001301216">
    <property type="component" value="Unassembled WGS sequence"/>
</dbReference>
<evidence type="ECO:0000313" key="1">
    <source>
        <dbReference type="EMBL" id="MCX2697564.1"/>
    </source>
</evidence>
<evidence type="ECO:0000313" key="2">
    <source>
        <dbReference type="Proteomes" id="UP001301216"/>
    </source>
</evidence>
<keyword evidence="2" id="KW-1185">Reference proteome</keyword>